<dbReference type="STRING" id="279824.SAMN03080617_04246"/>
<dbReference type="NCBIfam" id="TIGR02436">
    <property type="entry name" value="four helix bundle protein"/>
    <property type="match status" value="1"/>
</dbReference>
<organism evidence="1 2">
    <name type="scientific">Algoriphagus alkaliphilus</name>
    <dbReference type="NCBI Taxonomy" id="279824"/>
    <lineage>
        <taxon>Bacteria</taxon>
        <taxon>Pseudomonadati</taxon>
        <taxon>Bacteroidota</taxon>
        <taxon>Cytophagia</taxon>
        <taxon>Cytophagales</taxon>
        <taxon>Cyclobacteriaceae</taxon>
        <taxon>Algoriphagus</taxon>
    </lineage>
</organism>
<dbReference type="InterPro" id="IPR012657">
    <property type="entry name" value="23S_rRNA-intervening_sequence"/>
</dbReference>
<reference evidence="2" key="1">
    <citation type="submission" date="2016-10" db="EMBL/GenBank/DDBJ databases">
        <authorList>
            <person name="Varghese N."/>
            <person name="Submissions S."/>
        </authorList>
    </citation>
    <scope>NUCLEOTIDE SEQUENCE [LARGE SCALE GENOMIC DNA]</scope>
    <source>
        <strain evidence="2">DSM 22703</strain>
    </source>
</reference>
<accession>A0A1G5ZPL6</accession>
<evidence type="ECO:0000313" key="1">
    <source>
        <dbReference type="EMBL" id="SDA96552.1"/>
    </source>
</evidence>
<dbReference type="AlphaFoldDB" id="A0A1G5ZPL6"/>
<dbReference type="Proteomes" id="UP000198756">
    <property type="component" value="Unassembled WGS sequence"/>
</dbReference>
<dbReference type="OrthoDB" id="9811959at2"/>
<evidence type="ECO:0000313" key="2">
    <source>
        <dbReference type="Proteomes" id="UP000198756"/>
    </source>
</evidence>
<dbReference type="SUPFAM" id="SSF158446">
    <property type="entry name" value="IVS-encoded protein-like"/>
    <property type="match status" value="1"/>
</dbReference>
<protein>
    <submittedName>
        <fullName evidence="1">Four helix bundle protein</fullName>
    </submittedName>
</protein>
<dbReference type="PANTHER" id="PTHR38471">
    <property type="entry name" value="FOUR HELIX BUNDLE PROTEIN"/>
    <property type="match status" value="1"/>
</dbReference>
<gene>
    <name evidence="1" type="ORF">SAMN03080617_04246</name>
</gene>
<dbReference type="Gene3D" id="1.20.1440.60">
    <property type="entry name" value="23S rRNA-intervening sequence"/>
    <property type="match status" value="1"/>
</dbReference>
<dbReference type="Pfam" id="PF05635">
    <property type="entry name" value="23S_rRNA_IVP"/>
    <property type="match status" value="1"/>
</dbReference>
<dbReference type="CDD" id="cd16377">
    <property type="entry name" value="23S_rRNA_IVP_like"/>
    <property type="match status" value="1"/>
</dbReference>
<sequence>MAFKFEELRVWEIAINLSAEVSKLVKSFPSEEKFVLSSQIQRAADSVALNIAEGSTGQSNAEFKKFLGYSIRSTIEVVSCLYLKRGIISEEEFSRFYTSFEALIIKIQSLRNSF</sequence>
<keyword evidence="2" id="KW-1185">Reference proteome</keyword>
<dbReference type="EMBL" id="FMXE01000052">
    <property type="protein sequence ID" value="SDA96552.1"/>
    <property type="molecule type" value="Genomic_DNA"/>
</dbReference>
<name>A0A1G5ZPL6_9BACT</name>
<dbReference type="PANTHER" id="PTHR38471:SF2">
    <property type="entry name" value="FOUR HELIX BUNDLE PROTEIN"/>
    <property type="match status" value="1"/>
</dbReference>
<dbReference type="RefSeq" id="WP_092734885.1">
    <property type="nucleotide sequence ID" value="NZ_FMXE01000052.1"/>
</dbReference>
<dbReference type="InterPro" id="IPR036583">
    <property type="entry name" value="23S_rRNA_IVS_sf"/>
</dbReference>
<proteinExistence type="predicted"/>